<dbReference type="SUPFAM" id="SSF46689">
    <property type="entry name" value="Homeodomain-like"/>
    <property type="match status" value="2"/>
</dbReference>
<dbReference type="OrthoDB" id="2143914at2759"/>
<dbReference type="PROSITE" id="PS51294">
    <property type="entry name" value="HTH_MYB"/>
    <property type="match status" value="2"/>
</dbReference>
<accession>A0A1J4J1A4</accession>
<dbReference type="PANTHER" id="PTHR46621:SF1">
    <property type="entry name" value="SNRNA-ACTIVATING PROTEIN COMPLEX SUBUNIT 4"/>
    <property type="match status" value="1"/>
</dbReference>
<evidence type="ECO:0000259" key="6">
    <source>
        <dbReference type="PROSITE" id="PS50090"/>
    </source>
</evidence>
<evidence type="ECO:0000313" key="9">
    <source>
        <dbReference type="Proteomes" id="UP000179807"/>
    </source>
</evidence>
<keyword evidence="1" id="KW-0805">Transcription regulation</keyword>
<keyword evidence="9" id="KW-1185">Reference proteome</keyword>
<reference evidence="8" key="1">
    <citation type="submission" date="2016-10" db="EMBL/GenBank/DDBJ databases">
        <authorList>
            <person name="Benchimol M."/>
            <person name="Almeida L.G."/>
            <person name="Vasconcelos A.T."/>
            <person name="Perreira-Neves A."/>
            <person name="Rosa I.A."/>
            <person name="Tasca T."/>
            <person name="Bogo M.R."/>
            <person name="de Souza W."/>
        </authorList>
    </citation>
    <scope>NUCLEOTIDE SEQUENCE [LARGE SCALE GENOMIC DNA]</scope>
    <source>
        <strain evidence="8">K</strain>
    </source>
</reference>
<dbReference type="GO" id="GO:0042796">
    <property type="term" value="P:snRNA transcription by RNA polymerase III"/>
    <property type="evidence" value="ECO:0007669"/>
    <property type="project" value="TreeGrafter"/>
</dbReference>
<dbReference type="AlphaFoldDB" id="A0A1J4J1A4"/>
<dbReference type="CDD" id="cd00167">
    <property type="entry name" value="SANT"/>
    <property type="match status" value="2"/>
</dbReference>
<keyword evidence="2" id="KW-0238">DNA-binding</keyword>
<sequence>MFKDASFLNGDSADFDLDMIFSHAETFGMKDEDLFSESIFSNNDAFSFHVKTGTNSSSVPSSMTSNTHSNTYPNSAPRFSYSFPPTSAYGFDGIDFNSNIDNDNSAMTSKVTSPGIESDITIKNINNITPDPSPNHSTNCLINSIEESFNDAMFDPTSPINQSLYFTDNNSDTEENNRKKDNHSQSNSRRNSIVTKDSVNSSPMNCFNLTPNNICLSPSINSSESLPANLTSNLAPNLSPGIVSNFNSNFKPHLNSSIEIPRKCEKLASLKNTRGKKQLWTKDEDERLMQAISEYGVGEWMKVAESIGNGRTRAQCSQRWSRVLNPGLRRKPWSQQEDAMLIAAVSANGIHKWTKVADAIPGRCDVQCRYRYIQLSKSDIC</sequence>
<gene>
    <name evidence="8" type="ORF">TRFO_40311</name>
</gene>
<evidence type="ECO:0008006" key="10">
    <source>
        <dbReference type="Google" id="ProtNLM"/>
    </source>
</evidence>
<feature type="compositionally biased region" description="Polar residues" evidence="5">
    <location>
        <begin position="184"/>
        <end position="197"/>
    </location>
</feature>
<evidence type="ECO:0000256" key="3">
    <source>
        <dbReference type="ARBA" id="ARBA00023163"/>
    </source>
</evidence>
<evidence type="ECO:0000256" key="4">
    <source>
        <dbReference type="ARBA" id="ARBA00023242"/>
    </source>
</evidence>
<name>A0A1J4J1A4_9EUKA</name>
<dbReference type="InterPro" id="IPR009057">
    <property type="entry name" value="Homeodomain-like_sf"/>
</dbReference>
<dbReference type="InterPro" id="IPR051575">
    <property type="entry name" value="Myb-like_DNA-bd"/>
</dbReference>
<dbReference type="GO" id="GO:0000978">
    <property type="term" value="F:RNA polymerase II cis-regulatory region sequence-specific DNA binding"/>
    <property type="evidence" value="ECO:0007669"/>
    <property type="project" value="TreeGrafter"/>
</dbReference>
<feature type="domain" description="Myb-like" evidence="6">
    <location>
        <begin position="325"/>
        <end position="376"/>
    </location>
</feature>
<feature type="domain" description="HTH myb-type" evidence="7">
    <location>
        <begin position="329"/>
        <end position="380"/>
    </location>
</feature>
<dbReference type="RefSeq" id="XP_068346511.1">
    <property type="nucleotide sequence ID" value="XM_068513131.1"/>
</dbReference>
<dbReference type="GO" id="GO:0019185">
    <property type="term" value="C:snRNA-activating protein complex"/>
    <property type="evidence" value="ECO:0007669"/>
    <property type="project" value="TreeGrafter"/>
</dbReference>
<feature type="domain" description="Myb-like" evidence="6">
    <location>
        <begin position="272"/>
        <end position="324"/>
    </location>
</feature>
<dbReference type="Proteomes" id="UP000179807">
    <property type="component" value="Unassembled WGS sequence"/>
</dbReference>
<dbReference type="SMART" id="SM00717">
    <property type="entry name" value="SANT"/>
    <property type="match status" value="2"/>
</dbReference>
<feature type="compositionally biased region" description="Polar residues" evidence="5">
    <location>
        <begin position="160"/>
        <end position="170"/>
    </location>
</feature>
<evidence type="ECO:0000313" key="8">
    <source>
        <dbReference type="EMBL" id="OHS93374.1"/>
    </source>
</evidence>
<dbReference type="EMBL" id="MLAK01001406">
    <property type="protein sequence ID" value="OHS93374.1"/>
    <property type="molecule type" value="Genomic_DNA"/>
</dbReference>
<dbReference type="Pfam" id="PF13921">
    <property type="entry name" value="Myb_DNA-bind_6"/>
    <property type="match status" value="1"/>
</dbReference>
<comment type="caution">
    <text evidence="8">The sequence shown here is derived from an EMBL/GenBank/DDBJ whole genome shotgun (WGS) entry which is preliminary data.</text>
</comment>
<dbReference type="InterPro" id="IPR001005">
    <property type="entry name" value="SANT/Myb"/>
</dbReference>
<protein>
    <recommendedName>
        <fullName evidence="10">Myb-like DNA-binding domain containing protein</fullName>
    </recommendedName>
</protein>
<dbReference type="InterPro" id="IPR017930">
    <property type="entry name" value="Myb_dom"/>
</dbReference>
<dbReference type="GO" id="GO:0042795">
    <property type="term" value="P:snRNA transcription by RNA polymerase II"/>
    <property type="evidence" value="ECO:0007669"/>
    <property type="project" value="TreeGrafter"/>
</dbReference>
<feature type="domain" description="HTH myb-type" evidence="7">
    <location>
        <begin position="276"/>
        <end position="328"/>
    </location>
</feature>
<dbReference type="PANTHER" id="PTHR46621">
    <property type="entry name" value="SNRNA-ACTIVATING PROTEIN COMPLEX SUBUNIT 4"/>
    <property type="match status" value="1"/>
</dbReference>
<evidence type="ECO:0000256" key="5">
    <source>
        <dbReference type="SAM" id="MobiDB-lite"/>
    </source>
</evidence>
<dbReference type="PROSITE" id="PS50090">
    <property type="entry name" value="MYB_LIKE"/>
    <property type="match status" value="2"/>
</dbReference>
<organism evidence="8 9">
    <name type="scientific">Tritrichomonas foetus</name>
    <dbReference type="NCBI Taxonomy" id="1144522"/>
    <lineage>
        <taxon>Eukaryota</taxon>
        <taxon>Metamonada</taxon>
        <taxon>Parabasalia</taxon>
        <taxon>Tritrichomonadida</taxon>
        <taxon>Tritrichomonadidae</taxon>
        <taxon>Tritrichomonas</taxon>
    </lineage>
</organism>
<keyword evidence="4" id="KW-0539">Nucleus</keyword>
<dbReference type="GeneID" id="94847835"/>
<evidence type="ECO:0000259" key="7">
    <source>
        <dbReference type="PROSITE" id="PS51294"/>
    </source>
</evidence>
<keyword evidence="3" id="KW-0804">Transcription</keyword>
<proteinExistence type="predicted"/>
<evidence type="ECO:0000256" key="2">
    <source>
        <dbReference type="ARBA" id="ARBA00023125"/>
    </source>
</evidence>
<dbReference type="GO" id="GO:0001006">
    <property type="term" value="F:RNA polymerase III type 3 promoter sequence-specific DNA binding"/>
    <property type="evidence" value="ECO:0007669"/>
    <property type="project" value="TreeGrafter"/>
</dbReference>
<feature type="region of interest" description="Disordered" evidence="5">
    <location>
        <begin position="160"/>
        <end position="197"/>
    </location>
</feature>
<dbReference type="Gene3D" id="1.10.10.60">
    <property type="entry name" value="Homeodomain-like"/>
    <property type="match status" value="2"/>
</dbReference>
<dbReference type="VEuPathDB" id="TrichDB:TRFO_40311"/>
<evidence type="ECO:0000256" key="1">
    <source>
        <dbReference type="ARBA" id="ARBA00023015"/>
    </source>
</evidence>